<dbReference type="AlphaFoldDB" id="X1N3B0"/>
<sequence length="117" mass="12647">MGKTKRSGILIGTAGVYFVASQLAARGFHAAPTFGNAPNVDILVGLPDGAATASIQVKTAWRALRYRGKKGEKHPDHYEWDVGERSAKLNKPDLFFTFIDLKGASGEMPDVFIVPSE</sequence>
<gene>
    <name evidence="1" type="ORF">S06H3_51653</name>
</gene>
<dbReference type="EMBL" id="BARV01032794">
    <property type="protein sequence ID" value="GAI38053.1"/>
    <property type="molecule type" value="Genomic_DNA"/>
</dbReference>
<proteinExistence type="predicted"/>
<dbReference type="Gene3D" id="3.40.1350.10">
    <property type="match status" value="1"/>
</dbReference>
<dbReference type="InterPro" id="IPR011856">
    <property type="entry name" value="tRNA_endonuc-like_dom_sf"/>
</dbReference>
<organism evidence="1">
    <name type="scientific">marine sediment metagenome</name>
    <dbReference type="NCBI Taxonomy" id="412755"/>
    <lineage>
        <taxon>unclassified sequences</taxon>
        <taxon>metagenomes</taxon>
        <taxon>ecological metagenomes</taxon>
    </lineage>
</organism>
<protein>
    <recommendedName>
        <fullName evidence="2">PD(D/E)XK endonuclease domain-containing protein</fullName>
    </recommendedName>
</protein>
<reference evidence="1" key="1">
    <citation type="journal article" date="2014" name="Front. Microbiol.">
        <title>High frequency of phylogenetically diverse reductive dehalogenase-homologous genes in deep subseafloor sedimentary metagenomes.</title>
        <authorList>
            <person name="Kawai M."/>
            <person name="Futagami T."/>
            <person name="Toyoda A."/>
            <person name="Takaki Y."/>
            <person name="Nishi S."/>
            <person name="Hori S."/>
            <person name="Arai W."/>
            <person name="Tsubouchi T."/>
            <person name="Morono Y."/>
            <person name="Uchiyama I."/>
            <person name="Ito T."/>
            <person name="Fujiyama A."/>
            <person name="Inagaki F."/>
            <person name="Takami H."/>
        </authorList>
    </citation>
    <scope>NUCLEOTIDE SEQUENCE</scope>
    <source>
        <strain evidence="1">Expedition CK06-06</strain>
    </source>
</reference>
<evidence type="ECO:0000313" key="1">
    <source>
        <dbReference type="EMBL" id="GAI38053.1"/>
    </source>
</evidence>
<evidence type="ECO:0008006" key="2">
    <source>
        <dbReference type="Google" id="ProtNLM"/>
    </source>
</evidence>
<name>X1N3B0_9ZZZZ</name>
<dbReference type="GO" id="GO:0003676">
    <property type="term" value="F:nucleic acid binding"/>
    <property type="evidence" value="ECO:0007669"/>
    <property type="project" value="InterPro"/>
</dbReference>
<accession>X1N3B0</accession>
<feature type="non-terminal residue" evidence="1">
    <location>
        <position position="117"/>
    </location>
</feature>
<comment type="caution">
    <text evidence="1">The sequence shown here is derived from an EMBL/GenBank/DDBJ whole genome shotgun (WGS) entry which is preliminary data.</text>
</comment>